<organism evidence="1">
    <name type="scientific">marine sediment metagenome</name>
    <dbReference type="NCBI Taxonomy" id="412755"/>
    <lineage>
        <taxon>unclassified sequences</taxon>
        <taxon>metagenomes</taxon>
        <taxon>ecological metagenomes</taxon>
    </lineage>
</organism>
<dbReference type="EMBL" id="LAZR01064715">
    <property type="protein sequence ID" value="KKK56990.1"/>
    <property type="molecule type" value="Genomic_DNA"/>
</dbReference>
<reference evidence="1" key="1">
    <citation type="journal article" date="2015" name="Nature">
        <title>Complex archaea that bridge the gap between prokaryotes and eukaryotes.</title>
        <authorList>
            <person name="Spang A."/>
            <person name="Saw J.H."/>
            <person name="Jorgensen S.L."/>
            <person name="Zaremba-Niedzwiedzka K."/>
            <person name="Martijn J."/>
            <person name="Lind A.E."/>
            <person name="van Eijk R."/>
            <person name="Schleper C."/>
            <person name="Guy L."/>
            <person name="Ettema T.J."/>
        </authorList>
    </citation>
    <scope>NUCLEOTIDE SEQUENCE</scope>
</reference>
<name>A0A0F8X7R5_9ZZZZ</name>
<comment type="caution">
    <text evidence="1">The sequence shown here is derived from an EMBL/GenBank/DDBJ whole genome shotgun (WGS) entry which is preliminary data.</text>
</comment>
<proteinExistence type="predicted"/>
<dbReference type="AlphaFoldDB" id="A0A0F8X7R5"/>
<protein>
    <submittedName>
        <fullName evidence="1">Uncharacterized protein</fullName>
    </submittedName>
</protein>
<gene>
    <name evidence="1" type="ORF">LCGC14_3058990</name>
</gene>
<evidence type="ECO:0000313" key="1">
    <source>
        <dbReference type="EMBL" id="KKK56990.1"/>
    </source>
</evidence>
<accession>A0A0F8X7R5</accession>
<sequence>MTINELNLPAEGLQTIMVLVGDKIGETLLSLVEGDPVGMKDPKLRGRLEHLHDILRALKGALPEVSDEDH</sequence>